<evidence type="ECO:0000313" key="13">
    <source>
        <dbReference type="Proteomes" id="UP000245514"/>
    </source>
</evidence>
<dbReference type="NCBIfam" id="TIGR01499">
    <property type="entry name" value="folC"/>
    <property type="match status" value="1"/>
</dbReference>
<evidence type="ECO:0000256" key="8">
    <source>
        <dbReference type="ARBA" id="ARBA00030592"/>
    </source>
</evidence>
<dbReference type="SUPFAM" id="SSF53244">
    <property type="entry name" value="MurD-like peptide ligases, peptide-binding domain"/>
    <property type="match status" value="1"/>
</dbReference>
<accession>A0ABX5LAU1</accession>
<dbReference type="InterPro" id="IPR013221">
    <property type="entry name" value="Mur_ligase_cen"/>
</dbReference>
<feature type="domain" description="Mur ligase central" evidence="11">
    <location>
        <begin position="67"/>
        <end position="298"/>
    </location>
</feature>
<dbReference type="PANTHER" id="PTHR11136">
    <property type="entry name" value="FOLYLPOLYGLUTAMATE SYNTHASE-RELATED"/>
    <property type="match status" value="1"/>
</dbReference>
<evidence type="ECO:0000313" key="12">
    <source>
        <dbReference type="EMBL" id="PWI28830.1"/>
    </source>
</evidence>
<evidence type="ECO:0000256" key="9">
    <source>
        <dbReference type="ARBA" id="ARBA00047493"/>
    </source>
</evidence>
<evidence type="ECO:0000256" key="6">
    <source>
        <dbReference type="ARBA" id="ARBA00022840"/>
    </source>
</evidence>
<name>A0ABX5LAU1_9MICC</name>
<evidence type="ECO:0000256" key="2">
    <source>
        <dbReference type="ARBA" id="ARBA00013025"/>
    </source>
</evidence>
<evidence type="ECO:0000256" key="5">
    <source>
        <dbReference type="ARBA" id="ARBA00022741"/>
    </source>
</evidence>
<keyword evidence="6" id="KW-0067">ATP-binding</keyword>
<comment type="similarity">
    <text evidence="1">Belongs to the folylpolyglutamate synthase family.</text>
</comment>
<dbReference type="EC" id="6.3.2.17" evidence="2"/>
<evidence type="ECO:0000256" key="4">
    <source>
        <dbReference type="ARBA" id="ARBA00022723"/>
    </source>
</evidence>
<comment type="caution">
    <text evidence="12">The sequence shown here is derived from an EMBL/GenBank/DDBJ whole genome shotgun (WGS) entry which is preliminary data.</text>
</comment>
<reference evidence="12 13" key="1">
    <citation type="submission" date="2018-05" db="EMBL/GenBank/DDBJ databases">
        <title>Draft Genome Sequence of Arthrobacter cumminsii IME1328, Isolated from a Patient Who Suffered from Foot Ulcers in China.</title>
        <authorList>
            <person name="Li M."/>
            <person name="Jiang Z."/>
            <person name="Sun Q."/>
            <person name="Tong Y."/>
        </authorList>
    </citation>
    <scope>NUCLEOTIDE SEQUENCE [LARGE SCALE GENOMIC DNA]</scope>
    <source>
        <strain evidence="12 13">IME1328</strain>
    </source>
</reference>
<dbReference type="InterPro" id="IPR036565">
    <property type="entry name" value="Mur-like_cat_sf"/>
</dbReference>
<gene>
    <name evidence="12" type="ORF">CAY35_01575</name>
</gene>
<dbReference type="Pfam" id="PF02875">
    <property type="entry name" value="Mur_ligase_C"/>
    <property type="match status" value="1"/>
</dbReference>
<evidence type="ECO:0000259" key="11">
    <source>
        <dbReference type="Pfam" id="PF08245"/>
    </source>
</evidence>
<keyword evidence="5" id="KW-0547">Nucleotide-binding</keyword>
<dbReference type="PIRSF" id="PIRSF001563">
    <property type="entry name" value="Folylpolyglu_synth"/>
    <property type="match status" value="1"/>
</dbReference>
<dbReference type="EMBL" id="QFWG01000001">
    <property type="protein sequence ID" value="PWI28830.1"/>
    <property type="molecule type" value="Genomic_DNA"/>
</dbReference>
<keyword evidence="7" id="KW-0460">Magnesium</keyword>
<keyword evidence="4" id="KW-0479">Metal-binding</keyword>
<evidence type="ECO:0000256" key="7">
    <source>
        <dbReference type="ARBA" id="ARBA00022842"/>
    </source>
</evidence>
<evidence type="ECO:0000256" key="1">
    <source>
        <dbReference type="ARBA" id="ARBA00008276"/>
    </source>
</evidence>
<dbReference type="InterPro" id="IPR004101">
    <property type="entry name" value="Mur_ligase_C"/>
</dbReference>
<feature type="domain" description="Mur ligase C-terminal" evidence="10">
    <location>
        <begin position="325"/>
        <end position="455"/>
    </location>
</feature>
<dbReference type="PANTHER" id="PTHR11136:SF0">
    <property type="entry name" value="DIHYDROFOLATE SYNTHETASE-RELATED"/>
    <property type="match status" value="1"/>
</dbReference>
<keyword evidence="3" id="KW-0436">Ligase</keyword>
<sequence>MLRGRKADRSVSKNNAAPLKDPEGVARVYAQLLARAPENKVEPRMNAMQRAMDVLGDPQKAAPVIHITGTNGKTSTARMIESLLLAHDIRTGRFTSPHLVSVTERIVIDGKPVADTTLVRIWDEIQPYLEIVDTELREQGENPITFFEAVTILAFAVFADEPVEVVVLEVGLGGAWDATNVADGQVAVITPIDLDHTDLLGDTLEDIASEKAGIIKQDAIVVSSVQQPEAAQVLLDAAKEKGAQWRFEGVEFGTTERQLAVGGQMLTIQGLADRYPDVAVSLHGEHQAQNASVALAAVEAFLGGGDKPLNIDVVRAGFEAAESPGRLETVRTSPTFILDAAHNPAGVSVTAKALKEAFGFSRLVLVLGVLQEKDALGMLIRWREELGDLVHDVAITQSDSPRSIPAGDLAAMAVDAGFDEEDLFITESVPDALDWAAAKADEAEDMGGGVLVTGSITLIGQARALLNPKKEV</sequence>
<comment type="catalytic activity">
    <reaction evidence="9">
        <text>(6S)-5,6,7,8-tetrahydrofolyl-(gamma-L-Glu)(n) + L-glutamate + ATP = (6S)-5,6,7,8-tetrahydrofolyl-(gamma-L-Glu)(n+1) + ADP + phosphate + H(+)</text>
        <dbReference type="Rhea" id="RHEA:10580"/>
        <dbReference type="Rhea" id="RHEA-COMP:14738"/>
        <dbReference type="Rhea" id="RHEA-COMP:14740"/>
        <dbReference type="ChEBI" id="CHEBI:15378"/>
        <dbReference type="ChEBI" id="CHEBI:29985"/>
        <dbReference type="ChEBI" id="CHEBI:30616"/>
        <dbReference type="ChEBI" id="CHEBI:43474"/>
        <dbReference type="ChEBI" id="CHEBI:141005"/>
        <dbReference type="ChEBI" id="CHEBI:456216"/>
        <dbReference type="EC" id="6.3.2.17"/>
    </reaction>
</comment>
<dbReference type="Gene3D" id="3.40.1190.10">
    <property type="entry name" value="Mur-like, catalytic domain"/>
    <property type="match status" value="1"/>
</dbReference>
<evidence type="ECO:0000256" key="3">
    <source>
        <dbReference type="ARBA" id="ARBA00022598"/>
    </source>
</evidence>
<dbReference type="Gene3D" id="3.90.190.20">
    <property type="entry name" value="Mur ligase, C-terminal domain"/>
    <property type="match status" value="1"/>
</dbReference>
<organism evidence="12 13">
    <name type="scientific">Pseudoglutamicibacter cumminsii</name>
    <dbReference type="NCBI Taxonomy" id="156979"/>
    <lineage>
        <taxon>Bacteria</taxon>
        <taxon>Bacillati</taxon>
        <taxon>Actinomycetota</taxon>
        <taxon>Actinomycetes</taxon>
        <taxon>Micrococcales</taxon>
        <taxon>Micrococcaceae</taxon>
        <taxon>Pseudoglutamicibacter</taxon>
    </lineage>
</organism>
<proteinExistence type="inferred from homology"/>
<dbReference type="SUPFAM" id="SSF53623">
    <property type="entry name" value="MurD-like peptide ligases, catalytic domain"/>
    <property type="match status" value="1"/>
</dbReference>
<dbReference type="InterPro" id="IPR036615">
    <property type="entry name" value="Mur_ligase_C_dom_sf"/>
</dbReference>
<evidence type="ECO:0000259" key="10">
    <source>
        <dbReference type="Pfam" id="PF02875"/>
    </source>
</evidence>
<dbReference type="InterPro" id="IPR001645">
    <property type="entry name" value="Folylpolyglutamate_synth"/>
</dbReference>
<dbReference type="Pfam" id="PF08245">
    <property type="entry name" value="Mur_ligase_M"/>
    <property type="match status" value="1"/>
</dbReference>
<keyword evidence="13" id="KW-1185">Reference proteome</keyword>
<dbReference type="Proteomes" id="UP000245514">
    <property type="component" value="Unassembled WGS sequence"/>
</dbReference>
<protein>
    <recommendedName>
        <fullName evidence="2">tetrahydrofolate synthase</fullName>
        <ecNumber evidence="2">6.3.2.17</ecNumber>
    </recommendedName>
    <alternativeName>
        <fullName evidence="8">Tetrahydrofolylpolyglutamate synthase</fullName>
    </alternativeName>
</protein>